<reference evidence="2 3" key="1">
    <citation type="journal article" date="2021" name="Elife">
        <title>Chloroplast acquisition without the gene transfer in kleptoplastic sea slugs, Plakobranchus ocellatus.</title>
        <authorList>
            <person name="Maeda T."/>
            <person name="Takahashi S."/>
            <person name="Yoshida T."/>
            <person name="Shimamura S."/>
            <person name="Takaki Y."/>
            <person name="Nagai Y."/>
            <person name="Toyoda A."/>
            <person name="Suzuki Y."/>
            <person name="Arimoto A."/>
            <person name="Ishii H."/>
            <person name="Satoh N."/>
            <person name="Nishiyama T."/>
            <person name="Hasebe M."/>
            <person name="Maruyama T."/>
            <person name="Minagawa J."/>
            <person name="Obokata J."/>
            <person name="Shigenobu S."/>
        </authorList>
    </citation>
    <scope>NUCLEOTIDE SEQUENCE [LARGE SCALE GENOMIC DNA]</scope>
</reference>
<dbReference type="Proteomes" id="UP000735302">
    <property type="component" value="Unassembled WGS sequence"/>
</dbReference>
<keyword evidence="1" id="KW-0812">Transmembrane</keyword>
<feature type="transmembrane region" description="Helical" evidence="1">
    <location>
        <begin position="7"/>
        <end position="29"/>
    </location>
</feature>
<gene>
    <name evidence="2" type="ORF">PoB_005405100</name>
</gene>
<dbReference type="EMBL" id="BLXT01005934">
    <property type="protein sequence ID" value="GFO27546.1"/>
    <property type="molecule type" value="Genomic_DNA"/>
</dbReference>
<keyword evidence="3" id="KW-1185">Reference proteome</keyword>
<sequence length="168" mass="18806">MQVVAKAVVGVIVVVLLVLVEMVMMVAVVEMAGMVVLKIVVIFVAGRTGSAVCIRANTIDFAVHPTSLILVANSIAKPLTTVTLPETCMGPSVFWEASAAQAYRRKRIPVCEDSTNLKSSKLPKIYRRWLKEQETRPARNEILHSHMKDAREKREKRLQKRIGWPLKM</sequence>
<evidence type="ECO:0000256" key="1">
    <source>
        <dbReference type="SAM" id="Phobius"/>
    </source>
</evidence>
<keyword evidence="1" id="KW-1133">Transmembrane helix</keyword>
<evidence type="ECO:0000313" key="3">
    <source>
        <dbReference type="Proteomes" id="UP000735302"/>
    </source>
</evidence>
<keyword evidence="1" id="KW-0472">Membrane</keyword>
<accession>A0AAV4C466</accession>
<proteinExistence type="predicted"/>
<evidence type="ECO:0000313" key="2">
    <source>
        <dbReference type="EMBL" id="GFO27546.1"/>
    </source>
</evidence>
<dbReference type="AlphaFoldDB" id="A0AAV4C466"/>
<comment type="caution">
    <text evidence="2">The sequence shown here is derived from an EMBL/GenBank/DDBJ whole genome shotgun (WGS) entry which is preliminary data.</text>
</comment>
<organism evidence="2 3">
    <name type="scientific">Plakobranchus ocellatus</name>
    <dbReference type="NCBI Taxonomy" id="259542"/>
    <lineage>
        <taxon>Eukaryota</taxon>
        <taxon>Metazoa</taxon>
        <taxon>Spiralia</taxon>
        <taxon>Lophotrochozoa</taxon>
        <taxon>Mollusca</taxon>
        <taxon>Gastropoda</taxon>
        <taxon>Heterobranchia</taxon>
        <taxon>Euthyneura</taxon>
        <taxon>Panpulmonata</taxon>
        <taxon>Sacoglossa</taxon>
        <taxon>Placobranchoidea</taxon>
        <taxon>Plakobranchidae</taxon>
        <taxon>Plakobranchus</taxon>
    </lineage>
</organism>
<protein>
    <submittedName>
        <fullName evidence="2">Uncharacterized protein</fullName>
    </submittedName>
</protein>
<name>A0AAV4C466_9GAST</name>